<reference evidence="6 7" key="1">
    <citation type="submission" date="2019-05" db="EMBL/GenBank/DDBJ databases">
        <title>Burkholderia sp. DHOD12, isolated from subtropical forest soil.</title>
        <authorList>
            <person name="Gao Z.-H."/>
            <person name="Qiu L.-H."/>
        </authorList>
    </citation>
    <scope>NUCLEOTIDE SEQUENCE [LARGE SCALE GENOMIC DNA]</scope>
    <source>
        <strain evidence="6 7">DHOD12</strain>
    </source>
</reference>
<evidence type="ECO:0000256" key="1">
    <source>
        <dbReference type="ARBA" id="ARBA00009437"/>
    </source>
</evidence>
<sequence length="301" mass="33275">MDTRWFQDFLTLAEVRNFTKAAEIRNLSQAAFSRRIQGLEQWLGVKLVDRNAFPTTLTDAGERFRQTAAEVTAKLADAKAELGAADTRNHVRIALPYALATTRLPAWWKRWSSGQPLTCSLELGNVHDTVSALMSGAVDLLICFQQAQHPIRIDEARYEQVTLGTEVVRPYAARAEVESGRLRMPGTQAQPLPLLMYSPTVYFARVVEIAMEQASEKISGVRVFEAEMSDVLGDLASSGLGVAWLADSSFESDRGWDLVALGDGKWNVEVSICAYKAAGSRQPGVEALWQEICRHSEAGDR</sequence>
<dbReference type="Gene3D" id="3.40.190.290">
    <property type="match status" value="1"/>
</dbReference>
<evidence type="ECO:0000313" key="7">
    <source>
        <dbReference type="Proteomes" id="UP000298656"/>
    </source>
</evidence>
<dbReference type="InterPro" id="IPR000847">
    <property type="entry name" value="LysR_HTH_N"/>
</dbReference>
<keyword evidence="2" id="KW-0805">Transcription regulation</keyword>
<keyword evidence="4" id="KW-0804">Transcription</keyword>
<gene>
    <name evidence="6" type="ORF">FAZ95_38650</name>
</gene>
<dbReference type="InterPro" id="IPR005119">
    <property type="entry name" value="LysR_subst-bd"/>
</dbReference>
<dbReference type="CDD" id="cd05466">
    <property type="entry name" value="PBP2_LTTR_substrate"/>
    <property type="match status" value="1"/>
</dbReference>
<dbReference type="PANTHER" id="PTHR30126">
    <property type="entry name" value="HTH-TYPE TRANSCRIPTIONAL REGULATOR"/>
    <property type="match status" value="1"/>
</dbReference>
<protein>
    <submittedName>
        <fullName evidence="6">LysR family transcriptional regulator</fullName>
    </submittedName>
</protein>
<dbReference type="InterPro" id="IPR036390">
    <property type="entry name" value="WH_DNA-bd_sf"/>
</dbReference>
<dbReference type="EMBL" id="CP040078">
    <property type="protein sequence ID" value="QCP54774.1"/>
    <property type="molecule type" value="Genomic_DNA"/>
</dbReference>
<accession>A0A4P8J460</accession>
<dbReference type="RefSeq" id="WP_137337532.1">
    <property type="nucleotide sequence ID" value="NZ_CP040078.1"/>
</dbReference>
<dbReference type="SUPFAM" id="SSF46785">
    <property type="entry name" value="Winged helix' DNA-binding domain"/>
    <property type="match status" value="1"/>
</dbReference>
<keyword evidence="3" id="KW-0238">DNA-binding</keyword>
<feature type="domain" description="HTH lysR-type" evidence="5">
    <location>
        <begin position="1"/>
        <end position="58"/>
    </location>
</feature>
<dbReference type="InterPro" id="IPR036388">
    <property type="entry name" value="WH-like_DNA-bd_sf"/>
</dbReference>
<dbReference type="Gene3D" id="1.10.10.10">
    <property type="entry name" value="Winged helix-like DNA-binding domain superfamily/Winged helix DNA-binding domain"/>
    <property type="match status" value="1"/>
</dbReference>
<comment type="similarity">
    <text evidence="1">Belongs to the LysR transcriptional regulatory family.</text>
</comment>
<evidence type="ECO:0000313" key="6">
    <source>
        <dbReference type="EMBL" id="QCP54774.1"/>
    </source>
</evidence>
<dbReference type="Pfam" id="PF03466">
    <property type="entry name" value="LysR_substrate"/>
    <property type="match status" value="1"/>
</dbReference>
<evidence type="ECO:0000259" key="5">
    <source>
        <dbReference type="PROSITE" id="PS50931"/>
    </source>
</evidence>
<dbReference type="PROSITE" id="PS50931">
    <property type="entry name" value="HTH_LYSR"/>
    <property type="match status" value="1"/>
</dbReference>
<dbReference type="GO" id="GO:0000976">
    <property type="term" value="F:transcription cis-regulatory region binding"/>
    <property type="evidence" value="ECO:0007669"/>
    <property type="project" value="TreeGrafter"/>
</dbReference>
<dbReference type="Pfam" id="PF00126">
    <property type="entry name" value="HTH_1"/>
    <property type="match status" value="1"/>
</dbReference>
<evidence type="ECO:0000256" key="2">
    <source>
        <dbReference type="ARBA" id="ARBA00023015"/>
    </source>
</evidence>
<dbReference type="PANTHER" id="PTHR30126:SF2">
    <property type="entry name" value="HTH-TYPE TRANSCRIPTIONAL REGULATOR YJIE"/>
    <property type="match status" value="1"/>
</dbReference>
<name>A0A4P8J460_9BURK</name>
<dbReference type="GO" id="GO:0003700">
    <property type="term" value="F:DNA-binding transcription factor activity"/>
    <property type="evidence" value="ECO:0007669"/>
    <property type="project" value="InterPro"/>
</dbReference>
<organism evidence="6 7">
    <name type="scientific">Trinickia violacea</name>
    <dbReference type="NCBI Taxonomy" id="2571746"/>
    <lineage>
        <taxon>Bacteria</taxon>
        <taxon>Pseudomonadati</taxon>
        <taxon>Pseudomonadota</taxon>
        <taxon>Betaproteobacteria</taxon>
        <taxon>Burkholderiales</taxon>
        <taxon>Burkholderiaceae</taxon>
        <taxon>Trinickia</taxon>
    </lineage>
</organism>
<dbReference type="SUPFAM" id="SSF53850">
    <property type="entry name" value="Periplasmic binding protein-like II"/>
    <property type="match status" value="1"/>
</dbReference>
<evidence type="ECO:0000256" key="3">
    <source>
        <dbReference type="ARBA" id="ARBA00023125"/>
    </source>
</evidence>
<dbReference type="OrthoDB" id="8715249at2"/>
<dbReference type="AlphaFoldDB" id="A0A4P8J460"/>
<dbReference type="KEGG" id="tvl:FAZ95_38650"/>
<evidence type="ECO:0000256" key="4">
    <source>
        <dbReference type="ARBA" id="ARBA00023163"/>
    </source>
</evidence>
<dbReference type="Proteomes" id="UP000298656">
    <property type="component" value="Chromosome 2"/>
</dbReference>
<proteinExistence type="inferred from homology"/>
<dbReference type="PRINTS" id="PR00039">
    <property type="entry name" value="HTHLYSR"/>
</dbReference>
<keyword evidence="7" id="KW-1185">Reference proteome</keyword>